<dbReference type="GO" id="GO:0005829">
    <property type="term" value="C:cytosol"/>
    <property type="evidence" value="ECO:0007669"/>
    <property type="project" value="TreeGrafter"/>
</dbReference>
<dbReference type="STRING" id="260084.SAMN02927928_2301"/>
<evidence type="ECO:0000256" key="7">
    <source>
        <dbReference type="PIRSR" id="PIRSR614186-1"/>
    </source>
</evidence>
<dbReference type="GO" id="GO:0018738">
    <property type="term" value="F:S-formylglutathione hydrolase activity"/>
    <property type="evidence" value="ECO:0007669"/>
    <property type="project" value="UniProtKB-UniRule"/>
</dbReference>
<feature type="active site" description="Charge relay system" evidence="7">
    <location>
        <position position="263"/>
    </location>
</feature>
<dbReference type="PANTHER" id="PTHR10061">
    <property type="entry name" value="S-FORMYLGLUTATHIONE HYDROLASE"/>
    <property type="match status" value="1"/>
</dbReference>
<evidence type="ECO:0000256" key="5">
    <source>
        <dbReference type="ARBA" id="ARBA00047590"/>
    </source>
</evidence>
<feature type="active site" description="Charge relay system" evidence="7">
    <location>
        <position position="152"/>
    </location>
</feature>
<dbReference type="NCBIfam" id="TIGR02821">
    <property type="entry name" value="fghA_ester_D"/>
    <property type="match status" value="1"/>
</dbReference>
<reference evidence="10" key="1">
    <citation type="submission" date="2016-10" db="EMBL/GenBank/DDBJ databases">
        <authorList>
            <person name="Varghese N."/>
            <person name="Submissions S."/>
        </authorList>
    </citation>
    <scope>NUCLEOTIDE SEQUENCE [LARGE SCALE GENOMIC DNA]</scope>
    <source>
        <strain evidence="10">CGMCC 1.3431</strain>
    </source>
</reference>
<evidence type="ECO:0000313" key="9">
    <source>
        <dbReference type="EMBL" id="SCW62409.1"/>
    </source>
</evidence>
<dbReference type="Pfam" id="PF00756">
    <property type="entry name" value="Esterase"/>
    <property type="match status" value="1"/>
</dbReference>
<dbReference type="SUPFAM" id="SSF53474">
    <property type="entry name" value="alpha/beta-Hydrolases"/>
    <property type="match status" value="1"/>
</dbReference>
<proteinExistence type="inferred from homology"/>
<sequence>MFSVEFISQHRVYDGILYFIRHDSAATQSSMSASIFVPDVAEVRTDAPFPTLYWLSGLTCTANNFTEKAGAYRKASELGLIIVAPDTSPRGGTIADDEAHDLGQGAGFYIDATQVPWKPNFQMETYITQDLIAGIEANFPADPKRRGISGHSMGGHGALTLAMNHPHLYKSVSAFAPIASPSRAPWGQKAFAAYLGNDHAAWERHDAAILMAKGMATPFDDILVDQGLSDPFLEKQLMPDLLEQAAATAGQKLTMRYHEGYDHSYYFIQSFIDDHIAFHGERLR</sequence>
<dbReference type="RefSeq" id="WP_090647897.1">
    <property type="nucleotide sequence ID" value="NZ_CBCRYE010000001.1"/>
</dbReference>
<dbReference type="FunFam" id="3.40.50.1820:FF:000002">
    <property type="entry name" value="S-formylglutathione hydrolase"/>
    <property type="match status" value="1"/>
</dbReference>
<keyword evidence="3 8" id="KW-0719">Serine esterase</keyword>
<evidence type="ECO:0000256" key="3">
    <source>
        <dbReference type="ARBA" id="ARBA00022487"/>
    </source>
</evidence>
<dbReference type="PANTHER" id="PTHR10061:SF0">
    <property type="entry name" value="S-FORMYLGLUTATHIONE HYDROLASE"/>
    <property type="match status" value="1"/>
</dbReference>
<dbReference type="Proteomes" id="UP000199150">
    <property type="component" value="Unassembled WGS sequence"/>
</dbReference>
<evidence type="ECO:0000313" key="10">
    <source>
        <dbReference type="Proteomes" id="UP000199150"/>
    </source>
</evidence>
<dbReference type="OrthoDB" id="9782200at2"/>
<dbReference type="Gene3D" id="3.40.50.1820">
    <property type="entry name" value="alpha/beta hydrolase"/>
    <property type="match status" value="1"/>
</dbReference>
<gene>
    <name evidence="9" type="ORF">SAMN02927928_2301</name>
</gene>
<feature type="active site" description="Charge relay system" evidence="7">
    <location>
        <position position="230"/>
    </location>
</feature>
<dbReference type="EMBL" id="FMTS01000003">
    <property type="protein sequence ID" value="SCW62409.1"/>
    <property type="molecule type" value="Genomic_DNA"/>
</dbReference>
<dbReference type="InterPro" id="IPR000801">
    <property type="entry name" value="Esterase-like"/>
</dbReference>
<dbReference type="GO" id="GO:0052689">
    <property type="term" value="F:carboxylic ester hydrolase activity"/>
    <property type="evidence" value="ECO:0007669"/>
    <property type="project" value="UniProtKB-KW"/>
</dbReference>
<evidence type="ECO:0000256" key="6">
    <source>
        <dbReference type="NCBIfam" id="TIGR02821"/>
    </source>
</evidence>
<dbReference type="AlphaFoldDB" id="A0A1G4S235"/>
<evidence type="ECO:0000256" key="2">
    <source>
        <dbReference type="ARBA" id="ARBA00012479"/>
    </source>
</evidence>
<comment type="similarity">
    <text evidence="1 8">Belongs to the esterase D family.</text>
</comment>
<organism evidence="9 10">
    <name type="scientific">Asticcacaulis taihuensis</name>
    <dbReference type="NCBI Taxonomy" id="260084"/>
    <lineage>
        <taxon>Bacteria</taxon>
        <taxon>Pseudomonadati</taxon>
        <taxon>Pseudomonadota</taxon>
        <taxon>Alphaproteobacteria</taxon>
        <taxon>Caulobacterales</taxon>
        <taxon>Caulobacteraceae</taxon>
        <taxon>Asticcacaulis</taxon>
    </lineage>
</organism>
<evidence type="ECO:0000256" key="1">
    <source>
        <dbReference type="ARBA" id="ARBA00005622"/>
    </source>
</evidence>
<dbReference type="InterPro" id="IPR029058">
    <property type="entry name" value="AB_hydrolase_fold"/>
</dbReference>
<protein>
    <recommendedName>
        <fullName evidence="2 6">S-formylglutathione hydrolase</fullName>
        <ecNumber evidence="2 6">3.1.2.12</ecNumber>
    </recommendedName>
</protein>
<comment type="catalytic activity">
    <reaction evidence="5 8">
        <text>S-formylglutathione + H2O = formate + glutathione + H(+)</text>
        <dbReference type="Rhea" id="RHEA:14961"/>
        <dbReference type="ChEBI" id="CHEBI:15377"/>
        <dbReference type="ChEBI" id="CHEBI:15378"/>
        <dbReference type="ChEBI" id="CHEBI:15740"/>
        <dbReference type="ChEBI" id="CHEBI:57688"/>
        <dbReference type="ChEBI" id="CHEBI:57925"/>
        <dbReference type="EC" id="3.1.2.12"/>
    </reaction>
</comment>
<dbReference type="EC" id="3.1.2.12" evidence="2 6"/>
<dbReference type="InterPro" id="IPR014186">
    <property type="entry name" value="S-formylglutathione_hydrol"/>
</dbReference>
<evidence type="ECO:0000256" key="8">
    <source>
        <dbReference type="RuleBase" id="RU363068"/>
    </source>
</evidence>
<name>A0A1G4S235_9CAUL</name>
<keyword evidence="4 8" id="KW-0378">Hydrolase</keyword>
<keyword evidence="10" id="KW-1185">Reference proteome</keyword>
<evidence type="ECO:0000256" key="4">
    <source>
        <dbReference type="ARBA" id="ARBA00022801"/>
    </source>
</evidence>
<comment type="function">
    <text evidence="8">Serine hydrolase involved in the detoxification of formaldehyde.</text>
</comment>
<dbReference type="GO" id="GO:0046294">
    <property type="term" value="P:formaldehyde catabolic process"/>
    <property type="evidence" value="ECO:0007669"/>
    <property type="project" value="InterPro"/>
</dbReference>
<accession>A0A1G4S235</accession>